<dbReference type="EMBL" id="JAEEGA010000031">
    <property type="protein sequence ID" value="MBP1044531.1"/>
    <property type="molecule type" value="Genomic_DNA"/>
</dbReference>
<dbReference type="InterPro" id="IPR031664">
    <property type="entry name" value="DUF5085"/>
</dbReference>
<sequence length="153" mass="17701">MGIERTSLEMVNLVKVSELLKIDEWERGINFLKESELYADTYQNGPFLFSIAEVDGQQGSGNFDFYMPVNQVIKILDNDDVTFVSNILVEDAFSLRFVGEDVDFEGRYREIKLLAEENDLKLEKMAYFVLTEIYHGEYIFDIFVPIINGSDEL</sequence>
<organism evidence="1 2">
    <name type="scientific">Vagococcus allomyrinae</name>
    <dbReference type="NCBI Taxonomy" id="2794353"/>
    <lineage>
        <taxon>Bacteria</taxon>
        <taxon>Bacillati</taxon>
        <taxon>Bacillota</taxon>
        <taxon>Bacilli</taxon>
        <taxon>Lactobacillales</taxon>
        <taxon>Enterococcaceae</taxon>
        <taxon>Vagococcus</taxon>
    </lineage>
</organism>
<comment type="caution">
    <text evidence="1">The sequence shown here is derived from an EMBL/GenBank/DDBJ whole genome shotgun (WGS) entry which is preliminary data.</text>
</comment>
<proteinExistence type="predicted"/>
<dbReference type="AlphaFoldDB" id="A0A940SYJ4"/>
<reference evidence="1" key="1">
    <citation type="submission" date="2020-12" db="EMBL/GenBank/DDBJ databases">
        <title>Vagococcus allomyrinae sp. nov. and Enterococcus lavae sp. nov., isolated from the larvae of Allomyrina dichotoma.</title>
        <authorList>
            <person name="Lee S.D."/>
        </authorList>
    </citation>
    <scope>NUCLEOTIDE SEQUENCE</scope>
    <source>
        <strain evidence="1">BWB3-3</strain>
    </source>
</reference>
<dbReference type="Proteomes" id="UP000674938">
    <property type="component" value="Unassembled WGS sequence"/>
</dbReference>
<accession>A0A940SYJ4</accession>
<protein>
    <submittedName>
        <fullName evidence="1">DUF5085 family protein</fullName>
    </submittedName>
</protein>
<evidence type="ECO:0000313" key="2">
    <source>
        <dbReference type="Proteomes" id="UP000674938"/>
    </source>
</evidence>
<dbReference type="RefSeq" id="WP_209533063.1">
    <property type="nucleotide sequence ID" value="NZ_JAEEGA010000031.1"/>
</dbReference>
<name>A0A940SYJ4_9ENTE</name>
<keyword evidence="2" id="KW-1185">Reference proteome</keyword>
<gene>
    <name evidence="1" type="ORF">I6N95_26325</name>
</gene>
<evidence type="ECO:0000313" key="1">
    <source>
        <dbReference type="EMBL" id="MBP1044531.1"/>
    </source>
</evidence>
<dbReference type="Pfam" id="PF16895">
    <property type="entry name" value="DUF5085"/>
    <property type="match status" value="1"/>
</dbReference>